<gene>
    <name evidence="1" type="ORF">COBRASIX_64</name>
</gene>
<evidence type="ECO:0000313" key="1">
    <source>
        <dbReference type="EMBL" id="UGO47229.1"/>
    </source>
</evidence>
<sequence length="47" mass="5812">MANMKQFWKEWGYMSRVTGKRHTRTYVGKPKFHYGALSRYQQIEWLD</sequence>
<keyword evidence="2" id="KW-1185">Reference proteome</keyword>
<name>A0AAE8YSC6_9CAUD</name>
<organism evidence="1 2">
    <name type="scientific">Enterobacter phage vB_EclS_CobraSix</name>
    <dbReference type="NCBI Taxonomy" id="2894794"/>
    <lineage>
        <taxon>Viruses</taxon>
        <taxon>Duplodnaviria</taxon>
        <taxon>Heunggongvirae</taxon>
        <taxon>Uroviricota</taxon>
        <taxon>Caudoviricetes</taxon>
        <taxon>Cobrasixvirus</taxon>
        <taxon>Cobrasixvirus cobrasix</taxon>
    </lineage>
</organism>
<proteinExistence type="predicted"/>
<protein>
    <submittedName>
        <fullName evidence="1">Uncharacterized protein</fullName>
    </submittedName>
</protein>
<accession>A0AAE8YSC6</accession>
<reference evidence="1" key="1">
    <citation type="submission" date="2021-10" db="EMBL/GenBank/DDBJ databases">
        <authorList>
            <person name="Brantly S."/>
            <person name="Loertscher E."/>
            <person name="Chow J."/>
            <person name="Doney J."/>
            <person name="Standing N."/>
            <person name="Ruesch S."/>
            <person name="Holmstead J."/>
            <person name="Fairholm J."/>
            <person name="Parson M."/>
            <person name="Rodriguez W."/>
            <person name="Himes S."/>
            <person name="Tovar K."/>
            <person name="Wilkey A."/>
            <person name="Birch L."/>
            <person name="Hogan T."/>
            <person name="Flake P."/>
            <person name="Walker J."/>
            <person name="Johnson L."/>
            <person name="Kruger J.L."/>
            <person name="Sharma R."/>
            <person name="Breakwell D.P."/>
            <person name="Grose J.H."/>
        </authorList>
    </citation>
    <scope>NUCLEOTIDE SEQUENCE</scope>
</reference>
<dbReference type="Proteomes" id="UP000827816">
    <property type="component" value="Segment"/>
</dbReference>
<evidence type="ECO:0000313" key="2">
    <source>
        <dbReference type="Proteomes" id="UP000827816"/>
    </source>
</evidence>
<dbReference type="EMBL" id="OK499971">
    <property type="protein sequence ID" value="UGO47229.1"/>
    <property type="molecule type" value="Genomic_DNA"/>
</dbReference>